<comment type="similarity">
    <text evidence="1">Belongs to the short-chain dehydrogenases/reductases (SDR) family.</text>
</comment>
<proteinExistence type="inferred from homology"/>
<dbReference type="NCBIfam" id="NF005559">
    <property type="entry name" value="PRK07231.1"/>
    <property type="match status" value="1"/>
</dbReference>
<dbReference type="InterPro" id="IPR020904">
    <property type="entry name" value="Sc_DH/Rdtase_CS"/>
</dbReference>
<dbReference type="InterPro" id="IPR036291">
    <property type="entry name" value="NAD(P)-bd_dom_sf"/>
</dbReference>
<dbReference type="Pfam" id="PF13561">
    <property type="entry name" value="adh_short_C2"/>
    <property type="match status" value="1"/>
</dbReference>
<dbReference type="InterPro" id="IPR002347">
    <property type="entry name" value="SDR_fam"/>
</dbReference>
<protein>
    <submittedName>
        <fullName evidence="3">SDR family oxidoreductase</fullName>
    </submittedName>
</protein>
<reference evidence="3" key="1">
    <citation type="submission" date="2023-06" db="EMBL/GenBank/DDBJ databases">
        <authorList>
            <person name="Zhang S."/>
        </authorList>
    </citation>
    <scope>NUCLEOTIDE SEQUENCE</scope>
    <source>
        <strain evidence="3">SG2303</strain>
    </source>
</reference>
<organism evidence="3 4">
    <name type="scientific">Crenobacter oryzisoli</name>
    <dbReference type="NCBI Taxonomy" id="3056844"/>
    <lineage>
        <taxon>Bacteria</taxon>
        <taxon>Pseudomonadati</taxon>
        <taxon>Pseudomonadota</taxon>
        <taxon>Betaproteobacteria</taxon>
        <taxon>Neisseriales</taxon>
        <taxon>Neisseriaceae</taxon>
        <taxon>Crenobacter</taxon>
    </lineage>
</organism>
<dbReference type="RefSeq" id="WP_289829081.1">
    <property type="nucleotide sequence ID" value="NZ_JAUEDK010000008.1"/>
</dbReference>
<dbReference type="SUPFAM" id="SSF51735">
    <property type="entry name" value="NAD(P)-binding Rossmann-fold domains"/>
    <property type="match status" value="1"/>
</dbReference>
<sequence length="254" mass="26507">MPELTGKVALITGGSTGIGLATAERFAREGAAVVIADVNDQAGEAALDKLRVLGSEARYVHTDVSKPEDCERMVAETVAALGRLDFAFNNAGISGSDQPLPTADYGLDLWHKVISINLSGVYYCLRAQIPAMLKNGSGAIVNTSSVAGQIAFPGTVGYTAAKHGVVGLTKVVAAEYSAQGIRCNAIGPGFIETPMSQNVLASEQAQQWVQAICPAARTGQPEEIANVVYWLCHPGSSYLTGAYLPVDGGLLAKR</sequence>
<evidence type="ECO:0000256" key="2">
    <source>
        <dbReference type="ARBA" id="ARBA00023002"/>
    </source>
</evidence>
<dbReference type="PROSITE" id="PS00061">
    <property type="entry name" value="ADH_SHORT"/>
    <property type="match status" value="1"/>
</dbReference>
<accession>A0ABT7XL92</accession>
<name>A0ABT7XL92_9NEIS</name>
<dbReference type="PRINTS" id="PR00081">
    <property type="entry name" value="GDHRDH"/>
</dbReference>
<dbReference type="Proteomes" id="UP001168540">
    <property type="component" value="Unassembled WGS sequence"/>
</dbReference>
<keyword evidence="4" id="KW-1185">Reference proteome</keyword>
<evidence type="ECO:0000313" key="4">
    <source>
        <dbReference type="Proteomes" id="UP001168540"/>
    </source>
</evidence>
<keyword evidence="2" id="KW-0560">Oxidoreductase</keyword>
<gene>
    <name evidence="3" type="ORF">QU481_06315</name>
</gene>
<dbReference type="EMBL" id="JAUEDK010000008">
    <property type="protein sequence ID" value="MDN0074510.1"/>
    <property type="molecule type" value="Genomic_DNA"/>
</dbReference>
<dbReference type="NCBIfam" id="NF009466">
    <property type="entry name" value="PRK12826.1-2"/>
    <property type="match status" value="1"/>
</dbReference>
<comment type="caution">
    <text evidence="3">The sequence shown here is derived from an EMBL/GenBank/DDBJ whole genome shotgun (WGS) entry which is preliminary data.</text>
</comment>
<evidence type="ECO:0000256" key="1">
    <source>
        <dbReference type="ARBA" id="ARBA00006484"/>
    </source>
</evidence>
<evidence type="ECO:0000313" key="3">
    <source>
        <dbReference type="EMBL" id="MDN0074510.1"/>
    </source>
</evidence>
<dbReference type="PRINTS" id="PR00080">
    <property type="entry name" value="SDRFAMILY"/>
</dbReference>
<dbReference type="PANTHER" id="PTHR24321">
    <property type="entry name" value="DEHYDROGENASES, SHORT CHAIN"/>
    <property type="match status" value="1"/>
</dbReference>
<dbReference type="Gene3D" id="3.40.50.720">
    <property type="entry name" value="NAD(P)-binding Rossmann-like Domain"/>
    <property type="match status" value="1"/>
</dbReference>
<dbReference type="PANTHER" id="PTHR24321:SF8">
    <property type="entry name" value="ESTRADIOL 17-BETA-DEHYDROGENASE 8-RELATED"/>
    <property type="match status" value="1"/>
</dbReference>
<dbReference type="CDD" id="cd05233">
    <property type="entry name" value="SDR_c"/>
    <property type="match status" value="1"/>
</dbReference>